<organism evidence="1 2">
    <name type="scientific">Colletotrichum abscissum</name>
    <dbReference type="NCBI Taxonomy" id="1671311"/>
    <lineage>
        <taxon>Eukaryota</taxon>
        <taxon>Fungi</taxon>
        <taxon>Dikarya</taxon>
        <taxon>Ascomycota</taxon>
        <taxon>Pezizomycotina</taxon>
        <taxon>Sordariomycetes</taxon>
        <taxon>Hypocreomycetidae</taxon>
        <taxon>Glomerellales</taxon>
        <taxon>Glomerellaceae</taxon>
        <taxon>Colletotrichum</taxon>
        <taxon>Colletotrichum acutatum species complex</taxon>
    </lineage>
</organism>
<proteinExistence type="predicted"/>
<dbReference type="AlphaFoldDB" id="A0A9P9X849"/>
<evidence type="ECO:0000313" key="2">
    <source>
        <dbReference type="Proteomes" id="UP001056436"/>
    </source>
</evidence>
<gene>
    <name evidence="1" type="ORF">CABS02_10800</name>
</gene>
<sequence length="323" mass="37303">MSAQSLHAVFPARKGPINLPYEIFLLIVEAMISEAYERARHEKVIYTIDFTDGQHQSVSQSSFSVVLWGRKSFKIQMQRWKQIRDLLRIDGTSRRLVKGAFVTNDMVRVAYFSRTYDPRSMDERVRLLPGCVLPDVDIFEIAPDGNSIFHASFTLHPQPEHEKLFQLVRRVKGTWFDYLPTQIWPQTLTPETLLCFPNLREIWIHVEQNFTGIDPRVSFHDSHDDDMPLDTQILPELGLDASGHDLKTLKTQLRVAEKRGIDVYVTTSTAWTQSSRAKTLRLSLKDGAVRMRFLDPHCDCYLELSEDLRALGLTLQQAMQQQD</sequence>
<comment type="caution">
    <text evidence="1">The sequence shown here is derived from an EMBL/GenBank/DDBJ whole genome shotgun (WGS) entry which is preliminary data.</text>
</comment>
<accession>A0A9P9X849</accession>
<name>A0A9P9X849_9PEZI</name>
<dbReference type="EMBL" id="SDAQ01000085">
    <property type="protein sequence ID" value="KAI3541203.1"/>
    <property type="molecule type" value="Genomic_DNA"/>
</dbReference>
<dbReference type="OrthoDB" id="4848593at2759"/>
<keyword evidence="2" id="KW-1185">Reference proteome</keyword>
<dbReference type="Proteomes" id="UP001056436">
    <property type="component" value="Unassembled WGS sequence"/>
</dbReference>
<protein>
    <submittedName>
        <fullName evidence="1">Uncharacterized protein</fullName>
    </submittedName>
</protein>
<evidence type="ECO:0000313" key="1">
    <source>
        <dbReference type="EMBL" id="KAI3541203.1"/>
    </source>
</evidence>
<reference evidence="1" key="1">
    <citation type="submission" date="2019-01" db="EMBL/GenBank/DDBJ databases">
        <title>Colletotrichum abscissum LGMF1257.</title>
        <authorList>
            <person name="Baroncelli R."/>
        </authorList>
    </citation>
    <scope>NUCLEOTIDE SEQUENCE</scope>
    <source>
        <strain evidence="1">Ca142</strain>
    </source>
</reference>